<dbReference type="PROSITE" id="PS50211">
    <property type="entry name" value="DENN"/>
    <property type="match status" value="1"/>
</dbReference>
<evidence type="ECO:0000313" key="4">
    <source>
        <dbReference type="EMBL" id="EDQ91888.1"/>
    </source>
</evidence>
<sequence>VLTAAPIVVMSQTPVVTSRLVLALISLIMPLEYHADFRPFFTIYDGDCPRYAKAFSQAKRKAHTASGGSDVVSAILGVTNPYFEQAFGQWPTIVRVASMRGLPQQLGRRQRYSSTSSLGPEPVRPPASRDLSPVTGVRHLNPLDHLTGLLLRASFDGLTRTFMIPLERYVARLMPKLQEISPHKDLPRLEDFDARQFLSSLQSSMALLKQERNGDWLALYASFLKSRNFRGWLKIR</sequence>
<dbReference type="GO" id="GO:0005085">
    <property type="term" value="F:guanyl-nucleotide exchange factor activity"/>
    <property type="evidence" value="ECO:0007669"/>
    <property type="project" value="InterPro"/>
</dbReference>
<dbReference type="GeneID" id="5888621"/>
<name>A9URA1_MONBE</name>
<dbReference type="RefSeq" id="XP_001743174.1">
    <property type="nucleotide sequence ID" value="XM_001743122.1"/>
</dbReference>
<dbReference type="InterPro" id="IPR024224">
    <property type="entry name" value="DENND6"/>
</dbReference>
<dbReference type="EMBL" id="CH991544">
    <property type="protein sequence ID" value="EDQ91888.1"/>
    <property type="molecule type" value="Genomic_DNA"/>
</dbReference>
<feature type="region of interest" description="Disordered" evidence="2">
    <location>
        <begin position="105"/>
        <end position="134"/>
    </location>
</feature>
<comment type="similarity">
    <text evidence="1">Belongs to the DENND6 family.</text>
</comment>
<reference evidence="4 5" key="1">
    <citation type="journal article" date="2008" name="Nature">
        <title>The genome of the choanoflagellate Monosiga brevicollis and the origin of metazoans.</title>
        <authorList>
            <consortium name="JGI Sequencing"/>
            <person name="King N."/>
            <person name="Westbrook M.J."/>
            <person name="Young S.L."/>
            <person name="Kuo A."/>
            <person name="Abedin M."/>
            <person name="Chapman J."/>
            <person name="Fairclough S."/>
            <person name="Hellsten U."/>
            <person name="Isogai Y."/>
            <person name="Letunic I."/>
            <person name="Marr M."/>
            <person name="Pincus D."/>
            <person name="Putnam N."/>
            <person name="Rokas A."/>
            <person name="Wright K.J."/>
            <person name="Zuzow R."/>
            <person name="Dirks W."/>
            <person name="Good M."/>
            <person name="Goodstein D."/>
            <person name="Lemons D."/>
            <person name="Li W."/>
            <person name="Lyons J.B."/>
            <person name="Morris A."/>
            <person name="Nichols S."/>
            <person name="Richter D.J."/>
            <person name="Salamov A."/>
            <person name="Bork P."/>
            <person name="Lim W.A."/>
            <person name="Manning G."/>
            <person name="Miller W.T."/>
            <person name="McGinnis W."/>
            <person name="Shapiro H."/>
            <person name="Tjian R."/>
            <person name="Grigoriev I.V."/>
            <person name="Rokhsar D."/>
        </authorList>
    </citation>
    <scope>NUCLEOTIDE SEQUENCE [LARGE SCALE GENOMIC DNA]</scope>
    <source>
        <strain evidence="5">MX1 / ATCC 50154</strain>
    </source>
</reference>
<accession>A9URA1</accession>
<evidence type="ECO:0000256" key="1">
    <source>
        <dbReference type="ARBA" id="ARBA00007159"/>
    </source>
</evidence>
<organism evidence="4 5">
    <name type="scientific">Monosiga brevicollis</name>
    <name type="common">Choanoflagellate</name>
    <dbReference type="NCBI Taxonomy" id="81824"/>
    <lineage>
        <taxon>Eukaryota</taxon>
        <taxon>Choanoflagellata</taxon>
        <taxon>Craspedida</taxon>
        <taxon>Salpingoecidae</taxon>
        <taxon>Monosiga</taxon>
    </lineage>
</organism>
<dbReference type="PANTHER" id="PTHR13677:SF0">
    <property type="entry name" value="LD41638P"/>
    <property type="match status" value="1"/>
</dbReference>
<feature type="non-terminal residue" evidence="4">
    <location>
        <position position="1"/>
    </location>
</feature>
<protein>
    <recommendedName>
        <fullName evidence="3">UDENN domain-containing protein</fullName>
    </recommendedName>
</protein>
<feature type="domain" description="UDENN" evidence="3">
    <location>
        <begin position="1"/>
        <end position="236"/>
    </location>
</feature>
<dbReference type="STRING" id="81824.A9URA1"/>
<dbReference type="AlphaFoldDB" id="A9URA1"/>
<dbReference type="Proteomes" id="UP000001357">
    <property type="component" value="Unassembled WGS sequence"/>
</dbReference>
<keyword evidence="5" id="KW-1185">Reference proteome</keyword>
<dbReference type="KEGG" id="mbr:MONBRDRAFT_1970"/>
<dbReference type="eggNOG" id="KOG2432">
    <property type="taxonomic scope" value="Eukaryota"/>
</dbReference>
<evidence type="ECO:0000259" key="3">
    <source>
        <dbReference type="PROSITE" id="PS50211"/>
    </source>
</evidence>
<evidence type="ECO:0000256" key="2">
    <source>
        <dbReference type="SAM" id="MobiDB-lite"/>
    </source>
</evidence>
<gene>
    <name evidence="4" type="ORF">MONBRDRAFT_1970</name>
</gene>
<dbReference type="PANTHER" id="PTHR13677">
    <property type="entry name" value="LD41638P"/>
    <property type="match status" value="1"/>
</dbReference>
<proteinExistence type="inferred from homology"/>
<dbReference type="InterPro" id="IPR037516">
    <property type="entry name" value="Tripartite_DENN"/>
</dbReference>
<evidence type="ECO:0000313" key="5">
    <source>
        <dbReference type="Proteomes" id="UP000001357"/>
    </source>
</evidence>
<dbReference type="InParanoid" id="A9URA1"/>
<feature type="non-terminal residue" evidence="4">
    <location>
        <position position="236"/>
    </location>
</feature>